<protein>
    <recommendedName>
        <fullName evidence="1">Probable pectate lyase C</fullName>
    </recommendedName>
</protein>
<dbReference type="KEGG" id="ast:Asulf_00088"/>
<dbReference type="CDD" id="cd00146">
    <property type="entry name" value="PKD"/>
    <property type="match status" value="1"/>
</dbReference>
<evidence type="ECO:0000313" key="5">
    <source>
        <dbReference type="Proteomes" id="UP000013307"/>
    </source>
</evidence>
<evidence type="ECO:0000259" key="2">
    <source>
        <dbReference type="PROSITE" id="PS50093"/>
    </source>
</evidence>
<dbReference type="Pfam" id="PF05048">
    <property type="entry name" value="NosD"/>
    <property type="match status" value="1"/>
</dbReference>
<dbReference type="InterPro" id="IPR006626">
    <property type="entry name" value="PbH1"/>
</dbReference>
<gene>
    <name evidence="4" type="ORF">Asulf_00088</name>
</gene>
<dbReference type="HOGENOM" id="CLU_326164_0_0_2"/>
<dbReference type="Gene3D" id="2.160.20.10">
    <property type="entry name" value="Single-stranded right-handed beta-helix, Pectin lyase-like"/>
    <property type="match status" value="1"/>
</dbReference>
<sequence>MLRLVIGLAILLIFLTNVSATEVTSCTTISSPGYYHLANDIVNSTATTCIWIKTSDVILDGRGYKIDGVSSSSSNRYGILVYKSGESLTNITLANITVTNWGMGVYLQNVSHITLINVHLIDNYGDGIILKSSNNITIKNCSIADNDVGITIGYYTRNLTLVDSEVVGNYIGINYENTVEYYPNNTIYNNIFNNTKNVYSQVNFYSVWNTTKQAGTNIIGGSYLGGNAWFTPSRDGFSDTCIDDDGDGICDTPYNINAHSTDYLPLTYGNAPPDLSEYSISGTVYYYGTQSGEIYIEVFYEMPWEGAAPLYFENISAPGSYSINVTEGIYYVSAFMDVNGNGTYDEGEPFGVAINRTDWSMADAINVRGTSVTGVDITLYESQDTTPPVITFVAPTPTSNSVLSQSYIFVNVTSNEPLATALLEWNGVNITMNGRGTNWYLNMTGLSNGVYQFRVYGRDLAGNWNSTEVRSVTISTPLVEDNYVLRILVTANPSDMEEDNGFVIDLTVISGMCIIIEEENYRLHLTSNKQLRGLSVQPSDTTPPVITFVAPTPTSNSVLSQSYIFVNVTSNEPLATALLEWNGVNITMNGRGTNWYLNMTGLSNGVYQFRVYGRDLAGNWNSTEVRNVTISTPLVEGGYILTLSLSSDFSRPSEEDGYAISLVIISRAGHVFEEGGYRIHLALQGLKSTIAKAQVSNTQPVAIFTIIPSPATINEEVEFNASLSYDPDGFIVDYTWNFGDGNITTTNQPIITHVYSSSGNYTVTLTVIDNDGSTNSLSKLLVVAVKGDFNDNNEVDIGDVSYVAYIVLGKMPQDLRADFNGNRRVDIGDLAKIAYYLIGKVDEL</sequence>
<dbReference type="InterPro" id="IPR016134">
    <property type="entry name" value="Dockerin_dom"/>
</dbReference>
<dbReference type="Gene3D" id="2.60.40.10">
    <property type="entry name" value="Immunoglobulins"/>
    <property type="match status" value="1"/>
</dbReference>
<dbReference type="SUPFAM" id="SSF63446">
    <property type="entry name" value="Type I dockerin domain"/>
    <property type="match status" value="1"/>
</dbReference>
<dbReference type="EMBL" id="CP005290">
    <property type="protein sequence ID" value="AGK60124.1"/>
    <property type="molecule type" value="Genomic_DNA"/>
</dbReference>
<dbReference type="Gene3D" id="1.10.1330.10">
    <property type="entry name" value="Dockerin domain"/>
    <property type="match status" value="1"/>
</dbReference>
<dbReference type="InterPro" id="IPR035986">
    <property type="entry name" value="PKD_dom_sf"/>
</dbReference>
<dbReference type="PROSITE" id="PS00018">
    <property type="entry name" value="EF_HAND_1"/>
    <property type="match status" value="1"/>
</dbReference>
<dbReference type="SUPFAM" id="SSF51126">
    <property type="entry name" value="Pectin lyase-like"/>
    <property type="match status" value="1"/>
</dbReference>
<dbReference type="SUPFAM" id="SSF49299">
    <property type="entry name" value="PKD domain"/>
    <property type="match status" value="1"/>
</dbReference>
<dbReference type="STRING" id="387631.Asulf_00088"/>
<dbReference type="eggNOG" id="arCOG03439">
    <property type="taxonomic scope" value="Archaea"/>
</dbReference>
<dbReference type="SMART" id="SM00089">
    <property type="entry name" value="PKD"/>
    <property type="match status" value="1"/>
</dbReference>
<dbReference type="PROSITE" id="PS50093">
    <property type="entry name" value="PKD"/>
    <property type="match status" value="1"/>
</dbReference>
<dbReference type="InterPro" id="IPR018247">
    <property type="entry name" value="EF_Hand_1_Ca_BS"/>
</dbReference>
<feature type="domain" description="Dockerin" evidence="3">
    <location>
        <begin position="782"/>
        <end position="844"/>
    </location>
</feature>
<dbReference type="AlphaFoldDB" id="N0B921"/>
<proteinExistence type="predicted"/>
<evidence type="ECO:0000313" key="4">
    <source>
        <dbReference type="EMBL" id="AGK60124.1"/>
    </source>
</evidence>
<dbReference type="Proteomes" id="UP000013307">
    <property type="component" value="Chromosome"/>
</dbReference>
<dbReference type="InterPro" id="IPR013783">
    <property type="entry name" value="Ig-like_fold"/>
</dbReference>
<dbReference type="eggNOG" id="arCOG03611">
    <property type="taxonomic scope" value="Archaea"/>
</dbReference>
<dbReference type="PROSITE" id="PS51766">
    <property type="entry name" value="DOCKERIN"/>
    <property type="match status" value="1"/>
</dbReference>
<keyword evidence="5" id="KW-1185">Reference proteome</keyword>
<name>N0B921_9EURY</name>
<dbReference type="InterPro" id="IPR012334">
    <property type="entry name" value="Pectin_lyas_fold"/>
</dbReference>
<dbReference type="CDD" id="cd14256">
    <property type="entry name" value="Dockerin_I"/>
    <property type="match status" value="1"/>
</dbReference>
<evidence type="ECO:0000259" key="3">
    <source>
        <dbReference type="PROSITE" id="PS51766"/>
    </source>
</evidence>
<dbReference type="InterPro" id="IPR036439">
    <property type="entry name" value="Dockerin_dom_sf"/>
</dbReference>
<reference evidence="4 5" key="1">
    <citation type="journal article" date="2013" name="Genome Announc.">
        <title>Complete Genome Sequence of the Thermophilic and Facultatively Chemolithoautotrophic Sulfate Reducer Archaeoglobus sulfaticallidus Strain PM70-1T.</title>
        <authorList>
            <person name="Stokke R."/>
            <person name="Hocking W.P."/>
            <person name="Steinsbu B.O."/>
            <person name="Steen I.H."/>
        </authorList>
    </citation>
    <scope>NUCLEOTIDE SEQUENCE [LARGE SCALE GENOMIC DNA]</scope>
    <source>
        <strain evidence="4">PM70-1</strain>
    </source>
</reference>
<dbReference type="Pfam" id="PF18911">
    <property type="entry name" value="PKD_4"/>
    <property type="match status" value="1"/>
</dbReference>
<feature type="domain" description="PKD" evidence="2">
    <location>
        <begin position="700"/>
        <end position="785"/>
    </location>
</feature>
<dbReference type="InterPro" id="IPR022409">
    <property type="entry name" value="PKD/Chitinase_dom"/>
</dbReference>
<dbReference type="InterPro" id="IPR007742">
    <property type="entry name" value="NosD_dom"/>
</dbReference>
<evidence type="ECO:0000256" key="1">
    <source>
        <dbReference type="ARBA" id="ARBA00016512"/>
    </source>
</evidence>
<accession>N0B921</accession>
<dbReference type="InterPro" id="IPR000601">
    <property type="entry name" value="PKD_dom"/>
</dbReference>
<dbReference type="InterPro" id="IPR011050">
    <property type="entry name" value="Pectin_lyase_fold/virulence"/>
</dbReference>
<dbReference type="GO" id="GO:0000272">
    <property type="term" value="P:polysaccharide catabolic process"/>
    <property type="evidence" value="ECO:0007669"/>
    <property type="project" value="InterPro"/>
</dbReference>
<dbReference type="SMART" id="SM00710">
    <property type="entry name" value="PbH1"/>
    <property type="match status" value="6"/>
</dbReference>
<organism evidence="4 5">
    <name type="scientific">Archaeoglobus sulfaticallidus PM70-1</name>
    <dbReference type="NCBI Taxonomy" id="387631"/>
    <lineage>
        <taxon>Archaea</taxon>
        <taxon>Methanobacteriati</taxon>
        <taxon>Methanobacteriota</taxon>
        <taxon>Archaeoglobi</taxon>
        <taxon>Archaeoglobales</taxon>
        <taxon>Archaeoglobaceae</taxon>
        <taxon>Archaeoglobus</taxon>
    </lineage>
</organism>